<evidence type="ECO:0000256" key="1">
    <source>
        <dbReference type="SAM" id="Phobius"/>
    </source>
</evidence>
<keyword evidence="1" id="KW-0472">Membrane</keyword>
<proteinExistence type="predicted"/>
<dbReference type="EMBL" id="MSYM01000015">
    <property type="protein sequence ID" value="OLP05658.1"/>
    <property type="molecule type" value="Genomic_DNA"/>
</dbReference>
<organism evidence="2 3">
    <name type="scientific">Rhodoferax antarcticus ANT.BR</name>
    <dbReference type="NCBI Taxonomy" id="1111071"/>
    <lineage>
        <taxon>Bacteria</taxon>
        <taxon>Pseudomonadati</taxon>
        <taxon>Pseudomonadota</taxon>
        <taxon>Betaproteobacteria</taxon>
        <taxon>Burkholderiales</taxon>
        <taxon>Comamonadaceae</taxon>
        <taxon>Rhodoferax</taxon>
    </lineage>
</organism>
<dbReference type="AlphaFoldDB" id="A0A1Q8YC68"/>
<dbReference type="Proteomes" id="UP000185911">
    <property type="component" value="Unassembled WGS sequence"/>
</dbReference>
<reference evidence="2 3" key="1">
    <citation type="submission" date="2017-01" db="EMBL/GenBank/DDBJ databases">
        <title>Genome sequence of Rhodoferax antarcticus ANT.BR, a psychrophilic purple nonsulfur bacterium from an Antarctic microbial mat.</title>
        <authorList>
            <person name="Baker J."/>
            <person name="Riester C."/>
            <person name="Skinner B."/>
            <person name="Newell A."/>
            <person name="Swingley W."/>
            <person name="Madigan M."/>
            <person name="Jung D."/>
            <person name="Asao M."/>
            <person name="Chen M."/>
            <person name="Loughlin P."/>
            <person name="Pan H."/>
            <person name="Lin S."/>
            <person name="Li N."/>
            <person name="Shaw J."/>
            <person name="Prado M."/>
            <person name="Sherman C."/>
            <person name="Li X."/>
            <person name="Tang J."/>
            <person name="Blankenship R."/>
            <person name="Zhao T."/>
            <person name="Touchman J."/>
            <person name="Sattley M."/>
        </authorList>
    </citation>
    <scope>NUCLEOTIDE SEQUENCE [LARGE SCALE GENOMIC DNA]</scope>
    <source>
        <strain evidence="2 3">ANT.BR</strain>
    </source>
</reference>
<evidence type="ECO:0000313" key="3">
    <source>
        <dbReference type="Proteomes" id="UP000185911"/>
    </source>
</evidence>
<keyword evidence="1" id="KW-0812">Transmembrane</keyword>
<gene>
    <name evidence="2" type="ORF">BLL52_3110</name>
</gene>
<sequence length="37" mass="4126">MIETLMYQTGQLFLLPVLGLVALLFFYALYAVGAFVV</sequence>
<name>A0A1Q8YC68_9BURK</name>
<evidence type="ECO:0000313" key="2">
    <source>
        <dbReference type="EMBL" id="OLP05658.1"/>
    </source>
</evidence>
<comment type="caution">
    <text evidence="2">The sequence shown here is derived from an EMBL/GenBank/DDBJ whole genome shotgun (WGS) entry which is preliminary data.</text>
</comment>
<accession>A0A1Q8YC68</accession>
<protein>
    <submittedName>
        <fullName evidence="2">Putative membrane protein</fullName>
    </submittedName>
</protein>
<keyword evidence="3" id="KW-1185">Reference proteome</keyword>
<feature type="transmembrane region" description="Helical" evidence="1">
    <location>
        <begin position="12"/>
        <end position="36"/>
    </location>
</feature>
<keyword evidence="1" id="KW-1133">Transmembrane helix</keyword>